<name>A0A0M1N017_9MOLU</name>
<protein>
    <recommendedName>
        <fullName evidence="6">Pseudouridine synthase</fullName>
        <ecNumber evidence="6">5.4.99.-</ecNumber>
    </recommendedName>
</protein>
<proteinExistence type="inferred from homology"/>
<dbReference type="PATRIC" id="fig|479893.3.peg.526"/>
<dbReference type="InterPro" id="IPR006224">
    <property type="entry name" value="PsdUridine_synth_RluA-like_CS"/>
</dbReference>
<dbReference type="Proteomes" id="UP000037386">
    <property type="component" value="Unassembled WGS sequence"/>
</dbReference>
<dbReference type="PANTHER" id="PTHR21600:SF44">
    <property type="entry name" value="RIBOSOMAL LARGE SUBUNIT PSEUDOURIDINE SYNTHASE D"/>
    <property type="match status" value="1"/>
</dbReference>
<feature type="domain" description="RNA-binding S4" evidence="7">
    <location>
        <begin position="13"/>
        <end position="69"/>
    </location>
</feature>
<evidence type="ECO:0000256" key="2">
    <source>
        <dbReference type="ARBA" id="ARBA00010876"/>
    </source>
</evidence>
<dbReference type="InterPro" id="IPR036986">
    <property type="entry name" value="S4_RNA-bd_sf"/>
</dbReference>
<dbReference type="SUPFAM" id="SSF55120">
    <property type="entry name" value="Pseudouridine synthase"/>
    <property type="match status" value="1"/>
</dbReference>
<reference evidence="9" key="1">
    <citation type="submission" date="2015-05" db="EMBL/GenBank/DDBJ databases">
        <title>Draft genome sequence of 'Candidatus Phytoplasma Pruni' strain CX, a plant pathogenic bacterium.</title>
        <authorList>
            <person name="Lee I.-M."/>
            <person name="Bottner-Parker K.D."/>
            <person name="Shao J."/>
            <person name="Gundersen-Rindal D.E."/>
            <person name="Zhao Y."/>
            <person name="Davis R.E."/>
        </authorList>
    </citation>
    <scope>NUCLEOTIDE SEQUENCE [LARGE SCALE GENOMIC DNA]</scope>
    <source>
        <strain evidence="9">CX</strain>
    </source>
</reference>
<keyword evidence="3 6" id="KW-0413">Isomerase</keyword>
<dbReference type="InterPro" id="IPR002942">
    <property type="entry name" value="S4_RNA-bd"/>
</dbReference>
<evidence type="ECO:0000256" key="4">
    <source>
        <dbReference type="PIRSR" id="PIRSR606225-1"/>
    </source>
</evidence>
<evidence type="ECO:0000259" key="7">
    <source>
        <dbReference type="SMART" id="SM00363"/>
    </source>
</evidence>
<dbReference type="SMART" id="SM00363">
    <property type="entry name" value="S4"/>
    <property type="match status" value="1"/>
</dbReference>
<dbReference type="Gene3D" id="3.10.290.10">
    <property type="entry name" value="RNA-binding S4 domain"/>
    <property type="match status" value="1"/>
</dbReference>
<evidence type="ECO:0000313" key="9">
    <source>
        <dbReference type="Proteomes" id="UP000037386"/>
    </source>
</evidence>
<evidence type="ECO:0000256" key="3">
    <source>
        <dbReference type="ARBA" id="ARBA00023235"/>
    </source>
</evidence>
<dbReference type="GO" id="GO:0120159">
    <property type="term" value="F:rRNA pseudouridine synthase activity"/>
    <property type="evidence" value="ECO:0007669"/>
    <property type="project" value="UniProtKB-ARBA"/>
</dbReference>
<organism evidence="8 9">
    <name type="scientific">Candidatus Phytoplasma pruni</name>
    <dbReference type="NCBI Taxonomy" id="479893"/>
    <lineage>
        <taxon>Bacteria</taxon>
        <taxon>Bacillati</taxon>
        <taxon>Mycoplasmatota</taxon>
        <taxon>Mollicutes</taxon>
        <taxon>Acholeplasmatales</taxon>
        <taxon>Acholeplasmataceae</taxon>
        <taxon>Candidatus Phytoplasma</taxon>
        <taxon>16SrIII (X-disease group)</taxon>
    </lineage>
</organism>
<dbReference type="GO" id="GO:0000455">
    <property type="term" value="P:enzyme-directed rRNA pseudouridine synthesis"/>
    <property type="evidence" value="ECO:0007669"/>
    <property type="project" value="TreeGrafter"/>
</dbReference>
<dbReference type="InterPro" id="IPR006225">
    <property type="entry name" value="PsdUridine_synth_RluC/D"/>
</dbReference>
<dbReference type="CDD" id="cd00165">
    <property type="entry name" value="S4"/>
    <property type="match status" value="1"/>
</dbReference>
<dbReference type="EMBL" id="LHCF01000016">
    <property type="protein sequence ID" value="KOR75314.1"/>
    <property type="molecule type" value="Genomic_DNA"/>
</dbReference>
<dbReference type="STRING" id="479893.CPX_001712"/>
<accession>A0A0M1N017</accession>
<gene>
    <name evidence="8" type="primary">rluA</name>
    <name evidence="8" type="ORF">CPX_001712</name>
</gene>
<dbReference type="RefSeq" id="WP_053521548.1">
    <property type="nucleotide sequence ID" value="NZ_LHCF01000016.1"/>
</dbReference>
<dbReference type="AlphaFoldDB" id="A0A0M1N017"/>
<sequence length="302" mass="34405">MKKFLVEEIETGMRFDVFLVKKLNLSKNKCQSLISSGEALINDQKQKKSYLLKNNDEIKVEIITKNVVNELDPIPLDLDIVYEDDGLAVINKPVNLVVHPSSSYKGITLVNGLLYQIPVLKKIQGTRPGIVHRLDKDTTGLMIVGKTEETIIQMQALLQKRHVKRTYWALIHGFLGQHGTIVLPIGRDVKNHLKMSVTSKGKASVTHFKTLQRFEHYSLLELELETGRTHQIRVHLSYLKHSIVGDNLYGNHNENIKTQLLHAKKLDFSHPQKEKKISLEVPLNNAFQKALDQLELEPSSFL</sequence>
<dbReference type="NCBIfam" id="TIGR00005">
    <property type="entry name" value="rluA_subfam"/>
    <property type="match status" value="1"/>
</dbReference>
<dbReference type="PROSITE" id="PS50889">
    <property type="entry name" value="S4"/>
    <property type="match status" value="1"/>
</dbReference>
<comment type="function">
    <text evidence="6">Responsible for synthesis of pseudouridine from uracil.</text>
</comment>
<dbReference type="EC" id="5.4.99.-" evidence="6"/>
<dbReference type="Gene3D" id="3.30.2350.10">
    <property type="entry name" value="Pseudouridine synthase"/>
    <property type="match status" value="1"/>
</dbReference>
<comment type="similarity">
    <text evidence="2 6">Belongs to the pseudouridine synthase RluA family.</text>
</comment>
<dbReference type="Pfam" id="PF00849">
    <property type="entry name" value="PseudoU_synth_2"/>
    <property type="match status" value="1"/>
</dbReference>
<comment type="caution">
    <text evidence="8">The sequence shown here is derived from an EMBL/GenBank/DDBJ whole genome shotgun (WGS) entry which is preliminary data.</text>
</comment>
<dbReference type="InterPro" id="IPR020103">
    <property type="entry name" value="PsdUridine_synth_cat_dom_sf"/>
</dbReference>
<dbReference type="PANTHER" id="PTHR21600">
    <property type="entry name" value="MITOCHONDRIAL RNA PSEUDOURIDINE SYNTHASE"/>
    <property type="match status" value="1"/>
</dbReference>
<evidence type="ECO:0000256" key="5">
    <source>
        <dbReference type="PROSITE-ProRule" id="PRU00182"/>
    </source>
</evidence>
<comment type="catalytic activity">
    <reaction evidence="1 6">
        <text>a uridine in RNA = a pseudouridine in RNA</text>
        <dbReference type="Rhea" id="RHEA:48348"/>
        <dbReference type="Rhea" id="RHEA-COMP:12068"/>
        <dbReference type="Rhea" id="RHEA-COMP:12069"/>
        <dbReference type="ChEBI" id="CHEBI:65314"/>
        <dbReference type="ChEBI" id="CHEBI:65315"/>
    </reaction>
</comment>
<feature type="active site" evidence="4">
    <location>
        <position position="135"/>
    </location>
</feature>
<evidence type="ECO:0000313" key="8">
    <source>
        <dbReference type="EMBL" id="KOR75314.1"/>
    </source>
</evidence>
<dbReference type="GO" id="GO:0003723">
    <property type="term" value="F:RNA binding"/>
    <property type="evidence" value="ECO:0007669"/>
    <property type="project" value="UniProtKB-KW"/>
</dbReference>
<keyword evidence="5" id="KW-0694">RNA-binding</keyword>
<evidence type="ECO:0000256" key="6">
    <source>
        <dbReference type="RuleBase" id="RU362028"/>
    </source>
</evidence>
<evidence type="ECO:0000256" key="1">
    <source>
        <dbReference type="ARBA" id="ARBA00000073"/>
    </source>
</evidence>
<dbReference type="Pfam" id="PF01479">
    <property type="entry name" value="S4"/>
    <property type="match status" value="1"/>
</dbReference>
<dbReference type="CDD" id="cd02869">
    <property type="entry name" value="PseudoU_synth_RluA_like"/>
    <property type="match status" value="1"/>
</dbReference>
<dbReference type="SUPFAM" id="SSF55174">
    <property type="entry name" value="Alpha-L RNA-binding motif"/>
    <property type="match status" value="1"/>
</dbReference>
<dbReference type="InterPro" id="IPR050188">
    <property type="entry name" value="RluA_PseudoU_synthase"/>
</dbReference>
<dbReference type="OrthoDB" id="9807829at2"/>
<dbReference type="PROSITE" id="PS01129">
    <property type="entry name" value="PSI_RLU"/>
    <property type="match status" value="1"/>
</dbReference>
<dbReference type="InterPro" id="IPR006145">
    <property type="entry name" value="PsdUridine_synth_RsuA/RluA"/>
</dbReference>